<evidence type="ECO:0000313" key="1">
    <source>
        <dbReference type="EMBL" id="MBL0421866.1"/>
    </source>
</evidence>
<accession>A0A937D8A6</accession>
<protein>
    <recommendedName>
        <fullName evidence="3">Extradiol ring-cleavage dioxygenase LigAB LigA subunit domain-containing protein</fullName>
    </recommendedName>
</protein>
<keyword evidence="2" id="KW-1185">Reference proteome</keyword>
<reference evidence="1" key="1">
    <citation type="submission" date="2021-01" db="EMBL/GenBank/DDBJ databases">
        <title>Ramlibacter sp. strain AW1 16S ribosomal RNA gene Genome sequencing and assembly.</title>
        <authorList>
            <person name="Kang M."/>
        </authorList>
    </citation>
    <scope>NUCLEOTIDE SEQUENCE</scope>
    <source>
        <strain evidence="1">AW1</strain>
    </source>
</reference>
<organism evidence="1 2">
    <name type="scientific">Ramlibacter aurantiacus</name>
    <dbReference type="NCBI Taxonomy" id="2801330"/>
    <lineage>
        <taxon>Bacteria</taxon>
        <taxon>Pseudomonadati</taxon>
        <taxon>Pseudomonadota</taxon>
        <taxon>Betaproteobacteria</taxon>
        <taxon>Burkholderiales</taxon>
        <taxon>Comamonadaceae</taxon>
        <taxon>Ramlibacter</taxon>
    </lineage>
</organism>
<dbReference type="EMBL" id="JAEQNA010000006">
    <property type="protein sequence ID" value="MBL0421866.1"/>
    <property type="molecule type" value="Genomic_DNA"/>
</dbReference>
<comment type="caution">
    <text evidence="1">The sequence shown here is derived from an EMBL/GenBank/DDBJ whole genome shotgun (WGS) entry which is preliminary data.</text>
</comment>
<sequence length="89" mass="9587">MSTEALELALYDLGVRRDMRTAFAQDAPALLARYALDAHEAALITGFDVAGLQKAGVSPLLTYGFWLMNAPERTRAAYLARLRAGAATS</sequence>
<proteinExistence type="predicted"/>
<dbReference type="InterPro" id="IPR036622">
    <property type="entry name" value="LigA_sf"/>
</dbReference>
<dbReference type="RefSeq" id="WP_201684947.1">
    <property type="nucleotide sequence ID" value="NZ_JAEQNA010000006.1"/>
</dbReference>
<dbReference type="Gene3D" id="1.10.700.10">
    <property type="entry name" value="Dioxygenase LigAB, LigA subunit"/>
    <property type="match status" value="1"/>
</dbReference>
<dbReference type="AlphaFoldDB" id="A0A937D8A6"/>
<name>A0A937D8A6_9BURK</name>
<dbReference type="Proteomes" id="UP000613011">
    <property type="component" value="Unassembled WGS sequence"/>
</dbReference>
<evidence type="ECO:0000313" key="2">
    <source>
        <dbReference type="Proteomes" id="UP000613011"/>
    </source>
</evidence>
<dbReference type="SUPFAM" id="SSF48076">
    <property type="entry name" value="LigA subunit of an aromatic-ring-opening dioxygenase LigAB"/>
    <property type="match status" value="1"/>
</dbReference>
<evidence type="ECO:0008006" key="3">
    <source>
        <dbReference type="Google" id="ProtNLM"/>
    </source>
</evidence>
<gene>
    <name evidence="1" type="ORF">JI739_16070</name>
</gene>